<feature type="region of interest" description="Disordered" evidence="1">
    <location>
        <begin position="22"/>
        <end position="59"/>
    </location>
</feature>
<gene>
    <name evidence="3" type="ORF">D7Z54_30625</name>
</gene>
<organism evidence="3 4">
    <name type="scientific">Salibacterium salarium</name>
    <dbReference type="NCBI Taxonomy" id="284579"/>
    <lineage>
        <taxon>Bacteria</taxon>
        <taxon>Bacillati</taxon>
        <taxon>Bacillota</taxon>
        <taxon>Bacilli</taxon>
        <taxon>Bacillales</taxon>
        <taxon>Bacillaceae</taxon>
    </lineage>
</organism>
<feature type="signal peptide" evidence="2">
    <location>
        <begin position="1"/>
        <end position="22"/>
    </location>
</feature>
<evidence type="ECO:0000256" key="2">
    <source>
        <dbReference type="SAM" id="SignalP"/>
    </source>
</evidence>
<feature type="compositionally biased region" description="Acidic residues" evidence="1">
    <location>
        <begin position="42"/>
        <end position="59"/>
    </location>
</feature>
<dbReference type="PROSITE" id="PS51257">
    <property type="entry name" value="PROKAR_LIPOPROTEIN"/>
    <property type="match status" value="1"/>
</dbReference>
<dbReference type="Proteomes" id="UP000275076">
    <property type="component" value="Unassembled WGS sequence"/>
</dbReference>
<feature type="chain" id="PRO_5038470967" evidence="2">
    <location>
        <begin position="23"/>
        <end position="59"/>
    </location>
</feature>
<protein>
    <submittedName>
        <fullName evidence="3">Uncharacterized protein</fullName>
    </submittedName>
</protein>
<proteinExistence type="predicted"/>
<evidence type="ECO:0000313" key="3">
    <source>
        <dbReference type="EMBL" id="RSL29556.1"/>
    </source>
</evidence>
<dbReference type="RefSeq" id="WP_125562312.1">
    <property type="nucleotide sequence ID" value="NZ_RBVX01000061.1"/>
</dbReference>
<name>A0A428MU04_9BACI</name>
<keyword evidence="4" id="KW-1185">Reference proteome</keyword>
<comment type="caution">
    <text evidence="3">The sequence shown here is derived from an EMBL/GenBank/DDBJ whole genome shotgun (WGS) entry which is preliminary data.</text>
</comment>
<keyword evidence="2" id="KW-0732">Signal</keyword>
<dbReference type="AlphaFoldDB" id="A0A428MU04"/>
<evidence type="ECO:0000313" key="4">
    <source>
        <dbReference type="Proteomes" id="UP000275076"/>
    </source>
</evidence>
<sequence>MKHTIIGVAVMLITAVMLSACGGGGDSPTGELDVQADKNLEIEPEENSENEMIEMEDEE</sequence>
<accession>A0A428MU04</accession>
<evidence type="ECO:0000256" key="1">
    <source>
        <dbReference type="SAM" id="MobiDB-lite"/>
    </source>
</evidence>
<reference evidence="3 4" key="1">
    <citation type="submission" date="2018-10" db="EMBL/GenBank/DDBJ databases">
        <title>Draft genome sequence of Bacillus salarius IM0101, isolated from a hypersaline soil in Inner Mongolia, China.</title>
        <authorList>
            <person name="Yamprayoonswat W."/>
            <person name="Boonvisut S."/>
            <person name="Jumpathong W."/>
            <person name="Sittihan S."/>
            <person name="Ruangsuj P."/>
            <person name="Wanthongcharoen S."/>
            <person name="Thongpramul N."/>
            <person name="Pimmason S."/>
            <person name="Yu B."/>
            <person name="Yasawong M."/>
        </authorList>
    </citation>
    <scope>NUCLEOTIDE SEQUENCE [LARGE SCALE GENOMIC DNA]</scope>
    <source>
        <strain evidence="3 4">IM0101</strain>
    </source>
</reference>
<dbReference type="EMBL" id="RBVX01000061">
    <property type="protein sequence ID" value="RSL29556.1"/>
    <property type="molecule type" value="Genomic_DNA"/>
</dbReference>